<dbReference type="EMBL" id="CP067420">
    <property type="protein sequence ID" value="QQP91729.1"/>
    <property type="molecule type" value="Genomic_DNA"/>
</dbReference>
<dbReference type="Gene3D" id="3.30.420.380">
    <property type="match status" value="1"/>
</dbReference>
<gene>
    <name evidence="2" type="ORF">IGS68_11215</name>
</gene>
<evidence type="ECO:0000313" key="2">
    <source>
        <dbReference type="EMBL" id="QQP91729.1"/>
    </source>
</evidence>
<feature type="coiled-coil region" evidence="1">
    <location>
        <begin position="215"/>
        <end position="242"/>
    </location>
</feature>
<protein>
    <submittedName>
        <fullName evidence="2">PilN domain-containing protein</fullName>
    </submittedName>
</protein>
<organism evidence="2 3">
    <name type="scientific">Skermanella cutis</name>
    <dbReference type="NCBI Taxonomy" id="2775420"/>
    <lineage>
        <taxon>Bacteria</taxon>
        <taxon>Pseudomonadati</taxon>
        <taxon>Pseudomonadota</taxon>
        <taxon>Alphaproteobacteria</taxon>
        <taxon>Rhodospirillales</taxon>
        <taxon>Azospirillaceae</taxon>
        <taxon>Skermanella</taxon>
    </lineage>
</organism>
<dbReference type="RefSeq" id="WP_201079947.1">
    <property type="nucleotide sequence ID" value="NZ_CP067420.1"/>
</dbReference>
<dbReference type="Proteomes" id="UP000595197">
    <property type="component" value="Chromosome"/>
</dbReference>
<evidence type="ECO:0000256" key="1">
    <source>
        <dbReference type="SAM" id="Coils"/>
    </source>
</evidence>
<keyword evidence="1" id="KW-0175">Coiled coil</keyword>
<accession>A0ABX7BC60</accession>
<dbReference type="Pfam" id="PF05137">
    <property type="entry name" value="PilN"/>
    <property type="match status" value="1"/>
</dbReference>
<proteinExistence type="predicted"/>
<name>A0ABX7BC60_9PROT</name>
<dbReference type="InterPro" id="IPR007813">
    <property type="entry name" value="PilN"/>
</dbReference>
<reference evidence="2" key="1">
    <citation type="submission" date="2021-02" db="EMBL/GenBank/DDBJ databases">
        <title>Skermanella TT6 skin isolate.</title>
        <authorList>
            <person name="Lee K."/>
            <person name="Ganzorig M."/>
        </authorList>
    </citation>
    <scope>NUCLEOTIDE SEQUENCE</scope>
    <source>
        <strain evidence="2">TT6</strain>
    </source>
</reference>
<sequence length="347" mass="37389">MTATGTLTETASKGWRWWTGELSSLVPRRLRTLLRPKDLRVELAADAITVRRSARSSSTFSLPLAVDDREALKRLLKRRRIAAVFAAGRAVTSPVELPLAAERSALQALRFEVDRRTPFKADQVHLGYRVRQRDAAGRRLVVDMICVPKRLLDPIRAILADAEASIGSLSVDLPQGTVDLGFGATRPAAGGAGRFVALCWAIGLGAALAGVLIPLVRLETAAETLEAEVADLRLEAARAGDLERRISGIASREQALDAFLADKVPLVLLAELARITGDDTYLTGFRFDGRTVQIEGSTNSAAGVAEVIEGSPRFRNPVFRTAVVPSGDAGEDFSLSFELERAAPEGR</sequence>
<evidence type="ECO:0000313" key="3">
    <source>
        <dbReference type="Proteomes" id="UP000595197"/>
    </source>
</evidence>
<keyword evidence="3" id="KW-1185">Reference proteome</keyword>
<dbReference type="InterPro" id="IPR052534">
    <property type="entry name" value="Extracell_DNA_Util/SecSys_Comp"/>
</dbReference>
<dbReference type="InterPro" id="IPR043129">
    <property type="entry name" value="ATPase_NBD"/>
</dbReference>
<dbReference type="SUPFAM" id="SSF53067">
    <property type="entry name" value="Actin-like ATPase domain"/>
    <property type="match status" value="1"/>
</dbReference>
<dbReference type="PANTHER" id="PTHR40278:SF1">
    <property type="entry name" value="DNA UTILIZATION PROTEIN HOFN"/>
    <property type="match status" value="1"/>
</dbReference>
<dbReference type="PANTHER" id="PTHR40278">
    <property type="entry name" value="DNA UTILIZATION PROTEIN HOFN"/>
    <property type="match status" value="1"/>
</dbReference>